<gene>
    <name evidence="2" type="ORF">RRF57_009148</name>
</gene>
<protein>
    <submittedName>
        <fullName evidence="2">Uncharacterized protein</fullName>
    </submittedName>
</protein>
<feature type="compositionally biased region" description="Acidic residues" evidence="1">
    <location>
        <begin position="94"/>
        <end position="135"/>
    </location>
</feature>
<comment type="caution">
    <text evidence="2">The sequence shown here is derived from an EMBL/GenBank/DDBJ whole genome shotgun (WGS) entry which is preliminary data.</text>
</comment>
<evidence type="ECO:0000313" key="2">
    <source>
        <dbReference type="EMBL" id="KAK5633434.1"/>
    </source>
</evidence>
<evidence type="ECO:0000256" key="1">
    <source>
        <dbReference type="SAM" id="MobiDB-lite"/>
    </source>
</evidence>
<dbReference type="Proteomes" id="UP001305414">
    <property type="component" value="Unassembled WGS sequence"/>
</dbReference>
<dbReference type="EMBL" id="JAWHQM010000032">
    <property type="protein sequence ID" value="KAK5633434.1"/>
    <property type="molecule type" value="Genomic_DNA"/>
</dbReference>
<evidence type="ECO:0000313" key="3">
    <source>
        <dbReference type="Proteomes" id="UP001305414"/>
    </source>
</evidence>
<name>A0AAN7UZ21_9PEZI</name>
<sequence length="165" mass="18301">MIINPTRVLQANISNLIEALQKDLSIGPQFASSHGSASPSESLFVPELDEMFVDPELSNLDLEQDMGELSMTFRKPVASLRPASSVSFPVVSDINEDMEIDTENDGQGEEDDDDNEVDEDENEDGDDEHENEQESGEYKGDEYKGDRKEDNKNSGDRLEKEGLTG</sequence>
<feature type="region of interest" description="Disordered" evidence="1">
    <location>
        <begin position="75"/>
        <end position="165"/>
    </location>
</feature>
<dbReference type="AlphaFoldDB" id="A0AAN7UZ21"/>
<feature type="compositionally biased region" description="Basic and acidic residues" evidence="1">
    <location>
        <begin position="136"/>
        <end position="165"/>
    </location>
</feature>
<keyword evidence="3" id="KW-1185">Reference proteome</keyword>
<accession>A0AAN7UZ21</accession>
<organism evidence="2 3">
    <name type="scientific">Xylaria bambusicola</name>
    <dbReference type="NCBI Taxonomy" id="326684"/>
    <lineage>
        <taxon>Eukaryota</taxon>
        <taxon>Fungi</taxon>
        <taxon>Dikarya</taxon>
        <taxon>Ascomycota</taxon>
        <taxon>Pezizomycotina</taxon>
        <taxon>Sordariomycetes</taxon>
        <taxon>Xylariomycetidae</taxon>
        <taxon>Xylariales</taxon>
        <taxon>Xylariaceae</taxon>
        <taxon>Xylaria</taxon>
    </lineage>
</organism>
<proteinExistence type="predicted"/>
<reference evidence="2 3" key="1">
    <citation type="submission" date="2023-10" db="EMBL/GenBank/DDBJ databases">
        <title>Draft genome sequence of Xylaria bambusicola isolate GMP-LS, the root and basal stem rot pathogen of sugarcane in Indonesia.</title>
        <authorList>
            <person name="Selvaraj P."/>
            <person name="Muralishankar V."/>
            <person name="Muruganantham S."/>
            <person name="Sp S."/>
            <person name="Haryani S."/>
            <person name="Lau K.J.X."/>
            <person name="Naqvi N.I."/>
        </authorList>
    </citation>
    <scope>NUCLEOTIDE SEQUENCE [LARGE SCALE GENOMIC DNA]</scope>
    <source>
        <strain evidence="2">GMP-LS</strain>
    </source>
</reference>